<keyword evidence="2" id="KW-1185">Reference proteome</keyword>
<comment type="caution">
    <text evidence="1">The sequence shown here is derived from an EMBL/GenBank/DDBJ whole genome shotgun (WGS) entry which is preliminary data.</text>
</comment>
<dbReference type="EMBL" id="JBHUDE010000161">
    <property type="protein sequence ID" value="MFD1609674.1"/>
    <property type="molecule type" value="Genomic_DNA"/>
</dbReference>
<accession>A0ABW4HVL3</accession>
<protein>
    <recommendedName>
        <fullName evidence="3">Replicative helicase inhibitor G39P N-terminal domain-containing protein</fullName>
    </recommendedName>
</protein>
<proteinExistence type="predicted"/>
<evidence type="ECO:0000313" key="2">
    <source>
        <dbReference type="Proteomes" id="UP001597221"/>
    </source>
</evidence>
<dbReference type="RefSeq" id="WP_379599103.1">
    <property type="nucleotide sequence ID" value="NZ_JBHUDE010000161.1"/>
</dbReference>
<name>A0ABW4HVL3_9BACI</name>
<dbReference type="Proteomes" id="UP001597221">
    <property type="component" value="Unassembled WGS sequence"/>
</dbReference>
<gene>
    <name evidence="1" type="ORF">ACFSBH_18810</name>
</gene>
<dbReference type="Gene3D" id="1.10.8.200">
    <property type="entry name" value="Replisome organizer (g39p helicase loader/inhibitor protein)"/>
    <property type="match status" value="1"/>
</dbReference>
<sequence>MNREQAIDVLETIQAFYPKVNMDKRKARILIPELEKMDYDGVMKNLSAHVAAHPYAPTLSEIAAYPTEQNDYIAESIGWEEEAKKVPEEVKREFFEAFRKLVERFDGDREL</sequence>
<reference evidence="2" key="1">
    <citation type="journal article" date="2019" name="Int. J. Syst. Evol. Microbiol.">
        <title>The Global Catalogue of Microorganisms (GCM) 10K type strain sequencing project: providing services to taxonomists for standard genome sequencing and annotation.</title>
        <authorList>
            <consortium name="The Broad Institute Genomics Platform"/>
            <consortium name="The Broad Institute Genome Sequencing Center for Infectious Disease"/>
            <person name="Wu L."/>
            <person name="Ma J."/>
        </authorList>
    </citation>
    <scope>NUCLEOTIDE SEQUENCE [LARGE SCALE GENOMIC DNA]</scope>
    <source>
        <strain evidence="2">CGMCC 1.12376</strain>
    </source>
</reference>
<evidence type="ECO:0008006" key="3">
    <source>
        <dbReference type="Google" id="ProtNLM"/>
    </source>
</evidence>
<organism evidence="1 2">
    <name type="scientific">Oceanobacillus luteolus</name>
    <dbReference type="NCBI Taxonomy" id="1274358"/>
    <lineage>
        <taxon>Bacteria</taxon>
        <taxon>Bacillati</taxon>
        <taxon>Bacillota</taxon>
        <taxon>Bacilli</taxon>
        <taxon>Bacillales</taxon>
        <taxon>Bacillaceae</taxon>
        <taxon>Oceanobacillus</taxon>
    </lineage>
</organism>
<evidence type="ECO:0000313" key="1">
    <source>
        <dbReference type="EMBL" id="MFD1609674.1"/>
    </source>
</evidence>